<dbReference type="AlphaFoldDB" id="A0A9P3M1H9"/>
<sequence length="117" mass="12492">MASLKSSLFLVLVLAGFLCLLQTSQAVCTIELQSSSSSYPEDICFFSLPDCGSLLTETDTMDPKYGLLGITVTPISVSRMMLKDGDTMMVKAALEPYLQGCYNIAKGALTLYGKGSA</sequence>
<keyword evidence="3" id="KW-1185">Reference proteome</keyword>
<evidence type="ECO:0000313" key="2">
    <source>
        <dbReference type="EMBL" id="GJJ78414.1"/>
    </source>
</evidence>
<feature type="chain" id="PRO_5040304197" evidence="1">
    <location>
        <begin position="27"/>
        <end position="117"/>
    </location>
</feature>
<proteinExistence type="predicted"/>
<evidence type="ECO:0000313" key="3">
    <source>
        <dbReference type="Proteomes" id="UP000827284"/>
    </source>
</evidence>
<feature type="signal peptide" evidence="1">
    <location>
        <begin position="1"/>
        <end position="26"/>
    </location>
</feature>
<keyword evidence="1" id="KW-0732">Signal</keyword>
<gene>
    <name evidence="2" type="ORF">EMPS_10773</name>
</gene>
<organism evidence="2 3">
    <name type="scientific">Entomortierella parvispora</name>
    <dbReference type="NCBI Taxonomy" id="205924"/>
    <lineage>
        <taxon>Eukaryota</taxon>
        <taxon>Fungi</taxon>
        <taxon>Fungi incertae sedis</taxon>
        <taxon>Mucoromycota</taxon>
        <taxon>Mortierellomycotina</taxon>
        <taxon>Mortierellomycetes</taxon>
        <taxon>Mortierellales</taxon>
        <taxon>Mortierellaceae</taxon>
        <taxon>Entomortierella</taxon>
    </lineage>
</organism>
<reference evidence="2" key="1">
    <citation type="submission" date="2021-11" db="EMBL/GenBank/DDBJ databases">
        <authorList>
            <person name="Herlambang A."/>
            <person name="Guo Y."/>
            <person name="Takashima Y."/>
            <person name="Nishizawa T."/>
        </authorList>
    </citation>
    <scope>NUCLEOTIDE SEQUENCE</scope>
    <source>
        <strain evidence="2">E1425</strain>
    </source>
</reference>
<comment type="caution">
    <text evidence="2">The sequence shown here is derived from an EMBL/GenBank/DDBJ whole genome shotgun (WGS) entry which is preliminary data.</text>
</comment>
<accession>A0A9P3M1H9</accession>
<dbReference type="EMBL" id="BQFW01000015">
    <property type="protein sequence ID" value="GJJ78414.1"/>
    <property type="molecule type" value="Genomic_DNA"/>
</dbReference>
<name>A0A9P3M1H9_9FUNG</name>
<evidence type="ECO:0000256" key="1">
    <source>
        <dbReference type="SAM" id="SignalP"/>
    </source>
</evidence>
<dbReference type="Proteomes" id="UP000827284">
    <property type="component" value="Unassembled WGS sequence"/>
</dbReference>
<reference evidence="2" key="2">
    <citation type="journal article" date="2022" name="Microbiol. Resour. Announc.">
        <title>Whole-Genome Sequence of Entomortierella parvispora E1425, a Mucoromycotan Fungus Associated with Burkholderiaceae-Related Endosymbiotic Bacteria.</title>
        <authorList>
            <person name="Herlambang A."/>
            <person name="Guo Y."/>
            <person name="Takashima Y."/>
            <person name="Narisawa K."/>
            <person name="Ohta H."/>
            <person name="Nishizawa T."/>
        </authorList>
    </citation>
    <scope>NUCLEOTIDE SEQUENCE</scope>
    <source>
        <strain evidence="2">E1425</strain>
    </source>
</reference>
<protein>
    <submittedName>
        <fullName evidence="2">Uncharacterized protein</fullName>
    </submittedName>
</protein>